<protein>
    <recommendedName>
        <fullName evidence="3">Blue-light-activated histidine kinase</fullName>
        <ecNumber evidence="2">2.7.13.3</ecNumber>
    </recommendedName>
</protein>
<dbReference type="Gene3D" id="3.30.450.40">
    <property type="match status" value="2"/>
</dbReference>
<dbReference type="NCBIfam" id="TIGR00229">
    <property type="entry name" value="sensory_box"/>
    <property type="match status" value="1"/>
</dbReference>
<evidence type="ECO:0000256" key="4">
    <source>
        <dbReference type="ARBA" id="ARBA00022553"/>
    </source>
</evidence>
<dbReference type="InterPro" id="IPR000014">
    <property type="entry name" value="PAS"/>
</dbReference>
<keyword evidence="12" id="KW-1185">Reference proteome</keyword>
<dbReference type="Gene3D" id="3.30.450.20">
    <property type="entry name" value="PAS domain"/>
    <property type="match status" value="1"/>
</dbReference>
<feature type="domain" description="GAF" evidence="9">
    <location>
        <begin position="302"/>
        <end position="451"/>
    </location>
</feature>
<keyword evidence="4" id="KW-0597">Phosphoprotein</keyword>
<dbReference type="InterPro" id="IPR003018">
    <property type="entry name" value="GAF"/>
</dbReference>
<dbReference type="SMART" id="SM00911">
    <property type="entry name" value="HWE_HK"/>
    <property type="match status" value="1"/>
</dbReference>
<comment type="caution">
    <text evidence="11">The sequence shown here is derived from an EMBL/GenBank/DDBJ whole genome shotgun (WGS) entry which is preliminary data.</text>
</comment>
<evidence type="ECO:0000259" key="9">
    <source>
        <dbReference type="SMART" id="SM00065"/>
    </source>
</evidence>
<evidence type="ECO:0000256" key="6">
    <source>
        <dbReference type="ARBA" id="ARBA00022741"/>
    </source>
</evidence>
<evidence type="ECO:0000256" key="5">
    <source>
        <dbReference type="ARBA" id="ARBA00022679"/>
    </source>
</evidence>
<reference evidence="11 12" key="1">
    <citation type="submission" date="2021-04" db="EMBL/GenBank/DDBJ databases">
        <title>Whole genome sequence of Jiella sp. KSK16Y-1.</title>
        <authorList>
            <person name="Tuo L."/>
        </authorList>
    </citation>
    <scope>NUCLEOTIDE SEQUENCE [LARGE SCALE GENOMIC DNA]</scope>
    <source>
        <strain evidence="11 12">KSK16Y-1</strain>
    </source>
</reference>
<comment type="catalytic activity">
    <reaction evidence="1">
        <text>ATP + protein L-histidine = ADP + protein N-phospho-L-histidine.</text>
        <dbReference type="EC" id="2.7.13.3"/>
    </reaction>
</comment>
<dbReference type="RefSeq" id="WP_209596884.1">
    <property type="nucleotide sequence ID" value="NZ_JAGJCF010000020.1"/>
</dbReference>
<feature type="domain" description="GAF" evidence="9">
    <location>
        <begin position="23"/>
        <end position="169"/>
    </location>
</feature>
<evidence type="ECO:0000256" key="8">
    <source>
        <dbReference type="ARBA" id="ARBA00022840"/>
    </source>
</evidence>
<sequence>MQASQFRSSRVEALRSSGLLDRSQQEEFGQLTDLVRDILGVPVAIVTLVDEQRQVFAGHSGLPSPWDERGETPMTHSFCQHVVDLNRPLVISDARIDPKLRDNMAIADIGVVAYLGIPLSLPDGQVVGALAAIDSQSREWTETDMRRLRSISQTVEREMSVRVSESRWRSLFETMQEGFILGHVVRDESGEIVDWRYEIVNDAWYDLVGMPKGTAVGRTVREVFPGIEDEWVDEIARVVRSNKAIRFTRQAGILERWYDGAVQPIGSDRFTVIFLEVTDRIAQEKRQTALLRLGDALRNRSTVEGIVLAATLCISEGLAAERIGFGTVDDRTETIDVHADRCAPGIASVAGHHAFRSFGSYIEDLKRGETVAISDVADDDRTSASAAVFASIQIRSLLNLPIIENGRLVLIVFAHVSTSHTWSEDELNFVQQIGDRVQSAMGRVRAEESQRLLNQELAHRMKNSLAMVQAIATQTLRQARTMEEGREAIGSRLSALANAQDILTRANYTGATILEIVDAALAPHQTDDARIEAEGPHIDLTAQQALGISLAIHELATNAAKYGALSNETGRVTISWEQPGGIFRFRWIESNGPNVTLPERRGFGSRLIEKIVASYFDGKAQLDFDPAGIRFTLTGSAHQIDQTSKA</sequence>
<dbReference type="InterPro" id="IPR011102">
    <property type="entry name" value="Sig_transdc_His_kinase_HWE"/>
</dbReference>
<evidence type="ECO:0000313" key="12">
    <source>
        <dbReference type="Proteomes" id="UP000678276"/>
    </source>
</evidence>
<dbReference type="Pfam" id="PF07536">
    <property type="entry name" value="HWE_HK"/>
    <property type="match status" value="1"/>
</dbReference>
<dbReference type="Proteomes" id="UP000678276">
    <property type="component" value="Unassembled WGS sequence"/>
</dbReference>
<gene>
    <name evidence="11" type="ORF">J6595_19535</name>
</gene>
<keyword evidence="7" id="KW-0418">Kinase</keyword>
<evidence type="ECO:0000259" key="10">
    <source>
        <dbReference type="SMART" id="SM00911"/>
    </source>
</evidence>
<dbReference type="PANTHER" id="PTHR41523">
    <property type="entry name" value="TWO-COMPONENT SYSTEM SENSOR PROTEIN"/>
    <property type="match status" value="1"/>
</dbReference>
<evidence type="ECO:0000256" key="7">
    <source>
        <dbReference type="ARBA" id="ARBA00022777"/>
    </source>
</evidence>
<dbReference type="SUPFAM" id="SSF55785">
    <property type="entry name" value="PYP-like sensor domain (PAS domain)"/>
    <property type="match status" value="1"/>
</dbReference>
<accession>A0ABS4BNK9</accession>
<dbReference type="InterPro" id="IPR036890">
    <property type="entry name" value="HATPase_C_sf"/>
</dbReference>
<evidence type="ECO:0000256" key="1">
    <source>
        <dbReference type="ARBA" id="ARBA00000085"/>
    </source>
</evidence>
<evidence type="ECO:0000256" key="3">
    <source>
        <dbReference type="ARBA" id="ARBA00021740"/>
    </source>
</evidence>
<feature type="domain" description="Signal transduction histidine kinase HWE region" evidence="10">
    <location>
        <begin position="456"/>
        <end position="537"/>
    </location>
</feature>
<dbReference type="InterPro" id="IPR035965">
    <property type="entry name" value="PAS-like_dom_sf"/>
</dbReference>
<evidence type="ECO:0000313" key="11">
    <source>
        <dbReference type="EMBL" id="MBP0617781.1"/>
    </source>
</evidence>
<dbReference type="EMBL" id="JAGJCF010000020">
    <property type="protein sequence ID" value="MBP0617781.1"/>
    <property type="molecule type" value="Genomic_DNA"/>
</dbReference>
<keyword evidence="6" id="KW-0547">Nucleotide-binding</keyword>
<keyword evidence="5" id="KW-0808">Transferase</keyword>
<dbReference type="PANTHER" id="PTHR41523:SF7">
    <property type="entry name" value="HISTIDINE KINASE"/>
    <property type="match status" value="1"/>
</dbReference>
<keyword evidence="8" id="KW-0067">ATP-binding</keyword>
<dbReference type="Pfam" id="PF01590">
    <property type="entry name" value="GAF"/>
    <property type="match status" value="2"/>
</dbReference>
<dbReference type="SUPFAM" id="SSF55781">
    <property type="entry name" value="GAF domain-like"/>
    <property type="match status" value="2"/>
</dbReference>
<dbReference type="Gene3D" id="3.30.565.10">
    <property type="entry name" value="Histidine kinase-like ATPase, C-terminal domain"/>
    <property type="match status" value="1"/>
</dbReference>
<name>A0ABS4BNK9_9HYPH</name>
<dbReference type="SMART" id="SM00065">
    <property type="entry name" value="GAF"/>
    <property type="match status" value="2"/>
</dbReference>
<proteinExistence type="predicted"/>
<dbReference type="InterPro" id="IPR029016">
    <property type="entry name" value="GAF-like_dom_sf"/>
</dbReference>
<organism evidence="11 12">
    <name type="scientific">Jiella mangrovi</name>
    <dbReference type="NCBI Taxonomy" id="2821407"/>
    <lineage>
        <taxon>Bacteria</taxon>
        <taxon>Pseudomonadati</taxon>
        <taxon>Pseudomonadota</taxon>
        <taxon>Alphaproteobacteria</taxon>
        <taxon>Hyphomicrobiales</taxon>
        <taxon>Aurantimonadaceae</taxon>
        <taxon>Jiella</taxon>
    </lineage>
</organism>
<dbReference type="EC" id="2.7.13.3" evidence="2"/>
<evidence type="ECO:0000256" key="2">
    <source>
        <dbReference type="ARBA" id="ARBA00012438"/>
    </source>
</evidence>